<dbReference type="EMBL" id="NPDY01000002">
    <property type="protein sequence ID" value="PJZ70607.1"/>
    <property type="molecule type" value="Genomic_DNA"/>
</dbReference>
<dbReference type="OrthoDB" id="345015at2"/>
<feature type="transmembrane region" description="Helical" evidence="1">
    <location>
        <begin position="12"/>
        <end position="33"/>
    </location>
</feature>
<feature type="transmembrane region" description="Helical" evidence="1">
    <location>
        <begin position="174"/>
        <end position="193"/>
    </location>
</feature>
<evidence type="ECO:0000313" key="4">
    <source>
        <dbReference type="Proteomes" id="UP000231962"/>
    </source>
</evidence>
<dbReference type="EMBL" id="NPDZ01000003">
    <property type="protein sequence ID" value="PJZ73819.1"/>
    <property type="molecule type" value="Genomic_DNA"/>
</dbReference>
<dbReference type="RefSeq" id="WP_100712615.1">
    <property type="nucleotide sequence ID" value="NZ_NPDY01000002.1"/>
</dbReference>
<organism evidence="3 5">
    <name type="scientific">Leptospira perolatii</name>
    <dbReference type="NCBI Taxonomy" id="2023191"/>
    <lineage>
        <taxon>Bacteria</taxon>
        <taxon>Pseudomonadati</taxon>
        <taxon>Spirochaetota</taxon>
        <taxon>Spirochaetia</taxon>
        <taxon>Leptospirales</taxon>
        <taxon>Leptospiraceae</taxon>
        <taxon>Leptospira</taxon>
    </lineage>
</organism>
<reference evidence="4 5" key="1">
    <citation type="submission" date="2017-07" db="EMBL/GenBank/DDBJ databases">
        <title>Leptospira spp. isolated from tropical soils.</title>
        <authorList>
            <person name="Thibeaux R."/>
            <person name="Iraola G."/>
            <person name="Ferres I."/>
            <person name="Bierque E."/>
            <person name="Girault D."/>
            <person name="Soupe-Gilbert M.-E."/>
            <person name="Picardeau M."/>
            <person name="Goarant C."/>
        </authorList>
    </citation>
    <scope>NUCLEOTIDE SEQUENCE [LARGE SCALE GENOMIC DNA]</scope>
    <source>
        <strain evidence="3 5">FH1-B-B1</strain>
        <strain evidence="2 4">FH1-B-C1</strain>
    </source>
</reference>
<evidence type="ECO:0000256" key="1">
    <source>
        <dbReference type="SAM" id="Phobius"/>
    </source>
</evidence>
<dbReference type="AlphaFoldDB" id="A0A2M9ZPC5"/>
<dbReference type="SUPFAM" id="SSF69318">
    <property type="entry name" value="Integrin alpha N-terminal domain"/>
    <property type="match status" value="1"/>
</dbReference>
<evidence type="ECO:0000313" key="2">
    <source>
        <dbReference type="EMBL" id="PJZ70607.1"/>
    </source>
</evidence>
<dbReference type="Proteomes" id="UP000231962">
    <property type="component" value="Unassembled WGS sequence"/>
</dbReference>
<dbReference type="InterPro" id="IPR028994">
    <property type="entry name" value="Integrin_alpha_N"/>
</dbReference>
<comment type="caution">
    <text evidence="3">The sequence shown here is derived from an EMBL/GenBank/DDBJ whole genome shotgun (WGS) entry which is preliminary data.</text>
</comment>
<keyword evidence="1" id="KW-0812">Transmembrane</keyword>
<dbReference type="Proteomes" id="UP000231990">
    <property type="component" value="Unassembled WGS sequence"/>
</dbReference>
<evidence type="ECO:0000313" key="3">
    <source>
        <dbReference type="EMBL" id="PJZ73819.1"/>
    </source>
</evidence>
<keyword evidence="4" id="KW-1185">Reference proteome</keyword>
<name>A0A2M9ZPC5_9LEPT</name>
<evidence type="ECO:0000313" key="5">
    <source>
        <dbReference type="Proteomes" id="UP000231990"/>
    </source>
</evidence>
<proteinExistence type="predicted"/>
<protein>
    <submittedName>
        <fullName evidence="3">Uncharacterized protein</fullName>
    </submittedName>
</protein>
<accession>A0A2M9ZPC5</accession>
<keyword evidence="1" id="KW-1133">Transmembrane helix</keyword>
<sequence>MNIDSKWKLLLRSYVAIIAIMGAMISYPVYYIMKSIYSEIENYDFRNGIRIKTNNVLVRNTILKNRNDFRESLHREILIYEVYDSKGNKVQDIFGDFTWNTMIPYDINHDGYDDLFISGAPNVNVPRKPSGRACYLFDRNQNKFVFSRIYSREELPLSLDIQLFDLAWLSKIETPLFVIFVLNLLNIVVYAMLKVRKYLLQFRNRTRKT</sequence>
<gene>
    <name evidence="2" type="ORF">CH360_03440</name>
    <name evidence="3" type="ORF">CH373_06580</name>
</gene>
<keyword evidence="1" id="KW-0472">Membrane</keyword>